<sequence length="152" mass="17000">MRAGFLCFAMLVIMQAMTNVAYGKGVTVELSITGPGLKAPVHTSDAEAIGANVWRGNFADWDSGVIEEPPAGLARYVVYFWVQVPRSTVQLKYALGYVWDPDTQRAVVYLPGPRDEWYRTNVSSILREGQDGHWFYASEPWGESVKRALNIQ</sequence>
<reference evidence="3" key="1">
    <citation type="submission" date="2016-11" db="EMBL/GenBank/DDBJ databases">
        <authorList>
            <person name="Varghese N."/>
            <person name="Submissions S."/>
        </authorList>
    </citation>
    <scope>NUCLEOTIDE SEQUENCE [LARGE SCALE GENOMIC DNA]</scope>
    <source>
        <strain evidence="3">CGMCC 1.7063</strain>
    </source>
</reference>
<keyword evidence="3" id="KW-1185">Reference proteome</keyword>
<dbReference type="AlphaFoldDB" id="A0A1M5D6E3"/>
<proteinExistence type="predicted"/>
<keyword evidence="1" id="KW-0732">Signal</keyword>
<name>A0A1M5D6E3_9GAMM</name>
<feature type="signal peptide" evidence="1">
    <location>
        <begin position="1"/>
        <end position="21"/>
    </location>
</feature>
<organism evidence="2 3">
    <name type="scientific">Microbulbifer donghaiensis</name>
    <dbReference type="NCBI Taxonomy" id="494016"/>
    <lineage>
        <taxon>Bacteria</taxon>
        <taxon>Pseudomonadati</taxon>
        <taxon>Pseudomonadota</taxon>
        <taxon>Gammaproteobacteria</taxon>
        <taxon>Cellvibrionales</taxon>
        <taxon>Microbulbiferaceae</taxon>
        <taxon>Microbulbifer</taxon>
    </lineage>
</organism>
<evidence type="ECO:0000313" key="2">
    <source>
        <dbReference type="EMBL" id="SHF62546.1"/>
    </source>
</evidence>
<evidence type="ECO:0000313" key="3">
    <source>
        <dbReference type="Proteomes" id="UP000184170"/>
    </source>
</evidence>
<dbReference type="RefSeq" id="WP_143186969.1">
    <property type="nucleotide sequence ID" value="NZ_FQVA01000002.1"/>
</dbReference>
<protein>
    <submittedName>
        <fullName evidence="2">Uncharacterized protein</fullName>
    </submittedName>
</protein>
<dbReference type="Proteomes" id="UP000184170">
    <property type="component" value="Unassembled WGS sequence"/>
</dbReference>
<dbReference type="STRING" id="494016.SAMN04487965_2420"/>
<gene>
    <name evidence="2" type="ORF">SAMN04487965_2420</name>
</gene>
<feature type="chain" id="PRO_5012228917" evidence="1">
    <location>
        <begin position="22"/>
        <end position="152"/>
    </location>
</feature>
<accession>A0A1M5D6E3</accession>
<evidence type="ECO:0000256" key="1">
    <source>
        <dbReference type="SAM" id="SignalP"/>
    </source>
</evidence>
<dbReference type="EMBL" id="FQVA01000002">
    <property type="protein sequence ID" value="SHF62546.1"/>
    <property type="molecule type" value="Genomic_DNA"/>
</dbReference>